<evidence type="ECO:0000313" key="2">
    <source>
        <dbReference type="Proteomes" id="UP000294292"/>
    </source>
</evidence>
<gene>
    <name evidence="1" type="ORF">E2636_11275</name>
</gene>
<evidence type="ECO:0008006" key="3">
    <source>
        <dbReference type="Google" id="ProtNLM"/>
    </source>
</evidence>
<dbReference type="EMBL" id="CP038015">
    <property type="protein sequence ID" value="QBP41688.1"/>
    <property type="molecule type" value="Genomic_DNA"/>
</dbReference>
<dbReference type="InterPro" id="IPR019076">
    <property type="entry name" value="Spore_lipoprot_YhcN/YlaJ-like"/>
</dbReference>
<name>A0A4P6ZZJ2_9BACL</name>
<dbReference type="Pfam" id="PF09580">
    <property type="entry name" value="Spore_YhcN_YlaJ"/>
    <property type="match status" value="1"/>
</dbReference>
<dbReference type="KEGG" id="panc:E2636_11275"/>
<protein>
    <recommendedName>
        <fullName evidence="3">Sporulation protein</fullName>
    </recommendedName>
</protein>
<dbReference type="OrthoDB" id="2455217at2"/>
<sequence>MKKFRWVSCVLLLLTGCSNDSQVSTYHVEDDQQEIELIQTALKDNQNINDADVVFFDHQLVVAIQVKPLSKFKKVKITKSFEKEVKSLFPDHKVFVSSDLKISWELEKIIKEKPTMEDLKKDLDDIQALSKEVT</sequence>
<dbReference type="AlphaFoldDB" id="A0A4P6ZZJ2"/>
<evidence type="ECO:0000313" key="1">
    <source>
        <dbReference type="EMBL" id="QBP41688.1"/>
    </source>
</evidence>
<dbReference type="RefSeq" id="WP_134210273.1">
    <property type="nucleotide sequence ID" value="NZ_CP038015.1"/>
</dbReference>
<keyword evidence="2" id="KW-1185">Reference proteome</keyword>
<dbReference type="Proteomes" id="UP000294292">
    <property type="component" value="Chromosome"/>
</dbReference>
<accession>A0A4P6ZZJ2</accession>
<reference evidence="1 2" key="1">
    <citation type="submission" date="2019-03" db="EMBL/GenBank/DDBJ databases">
        <title>Complete genome sequence of Paenisporosarcina antarctica CGMCC 1.6503T.</title>
        <authorList>
            <person name="Rong J.-C."/>
            <person name="Chi N.-Y."/>
            <person name="Zhang Q.-F."/>
        </authorList>
    </citation>
    <scope>NUCLEOTIDE SEQUENCE [LARGE SCALE GENOMIC DNA]</scope>
    <source>
        <strain evidence="1 2">CGMCC 1.6503</strain>
    </source>
</reference>
<organism evidence="1 2">
    <name type="scientific">Paenisporosarcina antarctica</name>
    <dbReference type="NCBI Taxonomy" id="417367"/>
    <lineage>
        <taxon>Bacteria</taxon>
        <taxon>Bacillati</taxon>
        <taxon>Bacillota</taxon>
        <taxon>Bacilli</taxon>
        <taxon>Bacillales</taxon>
        <taxon>Caryophanaceae</taxon>
        <taxon>Paenisporosarcina</taxon>
    </lineage>
</organism>
<dbReference type="PROSITE" id="PS51257">
    <property type="entry name" value="PROKAR_LIPOPROTEIN"/>
    <property type="match status" value="1"/>
</dbReference>
<proteinExistence type="predicted"/>